<sequence>MTGRGPLTRTLILATAVIVVAAGGFAGYRRLSDPSCGEGLVKRGRHQECTGVTDGSHVFDPNLRDVSARIKAENDRAVRRPHVTIAMMVPMAPEDQVERQQTLREVQGAYLAQYRANEQSEELPAIRLVLANPGRESAEWRPVADRLVGMVGGGDHLRAVFGINLSTAATKATILRLTGKGVPVVGGPVTANDFRDIPGLFAIVPSNGEQAAALTSFNKNIDVRKTLVVEDTRPNDNYVATLARTFEKTTEGAPRAAEQFRSPDDPLDPGTNANDFAQMVNSMCNSAAETVYFAGRPLQLRLFVNALGGRWCKQKQYTVVTVSGASTLALDAKLDWSALDPGKGLTVEYATITHPDAWTTAGAPPTGGSKDDFEALRRLAAGEGSATPVGPIGPVDLNDGRTITTHDSAWTAITAIRSRVTPRAPVPAIADVLNARARMHGDGRVRGASGWICLDNNGDAYDKAVAIVRLVPQEPHIRFAGLAWPTGHPPAQDCTAPPAH</sequence>
<accession>A0A3M2LP66</accession>
<reference evidence="2 3" key="1">
    <citation type="submission" date="2018-10" db="EMBL/GenBank/DDBJ databases">
        <title>Isolation from soil.</title>
        <authorList>
            <person name="Hu J."/>
        </authorList>
    </citation>
    <scope>NUCLEOTIDE SEQUENCE [LARGE SCALE GENOMIC DNA]</scope>
    <source>
        <strain evidence="2 3">NEAU-Ht49</strain>
    </source>
</reference>
<dbReference type="InterPro" id="IPR028082">
    <property type="entry name" value="Peripla_BP_I"/>
</dbReference>
<evidence type="ECO:0000256" key="1">
    <source>
        <dbReference type="SAM" id="MobiDB-lite"/>
    </source>
</evidence>
<evidence type="ECO:0000313" key="2">
    <source>
        <dbReference type="EMBL" id="RMI38323.1"/>
    </source>
</evidence>
<comment type="caution">
    <text evidence="2">The sequence shown here is derived from an EMBL/GenBank/DDBJ whole genome shotgun (WGS) entry which is preliminary data.</text>
</comment>
<dbReference type="SUPFAM" id="SSF53822">
    <property type="entry name" value="Periplasmic binding protein-like I"/>
    <property type="match status" value="1"/>
</dbReference>
<dbReference type="EMBL" id="RFFG01000088">
    <property type="protein sequence ID" value="RMI38323.1"/>
    <property type="molecule type" value="Genomic_DNA"/>
</dbReference>
<dbReference type="Proteomes" id="UP000282674">
    <property type="component" value="Unassembled WGS sequence"/>
</dbReference>
<evidence type="ECO:0008006" key="4">
    <source>
        <dbReference type="Google" id="ProtNLM"/>
    </source>
</evidence>
<organism evidence="2 3">
    <name type="scientific">Actinomadura harenae</name>
    <dbReference type="NCBI Taxonomy" id="2483351"/>
    <lineage>
        <taxon>Bacteria</taxon>
        <taxon>Bacillati</taxon>
        <taxon>Actinomycetota</taxon>
        <taxon>Actinomycetes</taxon>
        <taxon>Streptosporangiales</taxon>
        <taxon>Thermomonosporaceae</taxon>
        <taxon>Actinomadura</taxon>
    </lineage>
</organism>
<keyword evidence="3" id="KW-1185">Reference proteome</keyword>
<dbReference type="Gene3D" id="3.40.50.2300">
    <property type="match status" value="2"/>
</dbReference>
<dbReference type="OrthoDB" id="3440574at2"/>
<evidence type="ECO:0000313" key="3">
    <source>
        <dbReference type="Proteomes" id="UP000282674"/>
    </source>
</evidence>
<gene>
    <name evidence="2" type="ORF">EBO15_33285</name>
</gene>
<proteinExistence type="predicted"/>
<name>A0A3M2LP66_9ACTN</name>
<dbReference type="AlphaFoldDB" id="A0A3M2LP66"/>
<feature type="region of interest" description="Disordered" evidence="1">
    <location>
        <begin position="251"/>
        <end position="270"/>
    </location>
</feature>
<protein>
    <recommendedName>
        <fullName evidence="4">Amino acid ABC transporter substrate-binding protein</fullName>
    </recommendedName>
</protein>